<dbReference type="Gene3D" id="1.25.40.20">
    <property type="entry name" value="Ankyrin repeat-containing domain"/>
    <property type="match status" value="1"/>
</dbReference>
<feature type="transmembrane region" description="Helical" evidence="3">
    <location>
        <begin position="344"/>
        <end position="364"/>
    </location>
</feature>
<dbReference type="EMBL" id="JARYMX010000003">
    <property type="protein sequence ID" value="KAJ9559083.1"/>
    <property type="molecule type" value="Genomic_DNA"/>
</dbReference>
<dbReference type="SMART" id="SM00248">
    <property type="entry name" value="ANK"/>
    <property type="match status" value="3"/>
</dbReference>
<feature type="domain" description="PGG" evidence="4">
    <location>
        <begin position="551"/>
        <end position="664"/>
    </location>
</feature>
<keyword evidence="3" id="KW-1133">Transmembrane helix</keyword>
<keyword evidence="1" id="KW-0175">Coiled coil</keyword>
<feature type="region of interest" description="Disordered" evidence="2">
    <location>
        <begin position="31"/>
        <end position="65"/>
    </location>
</feature>
<evidence type="ECO:0000256" key="3">
    <source>
        <dbReference type="SAM" id="Phobius"/>
    </source>
</evidence>
<feature type="compositionally biased region" description="Basic and acidic residues" evidence="2">
    <location>
        <begin position="37"/>
        <end position="55"/>
    </location>
</feature>
<keyword evidence="3" id="KW-0812">Transmembrane</keyword>
<gene>
    <name evidence="5" type="ORF">OSB04_013697</name>
</gene>
<evidence type="ECO:0000313" key="6">
    <source>
        <dbReference type="Proteomes" id="UP001172457"/>
    </source>
</evidence>
<evidence type="ECO:0000313" key="5">
    <source>
        <dbReference type="EMBL" id="KAJ9559083.1"/>
    </source>
</evidence>
<keyword evidence="3" id="KW-0472">Membrane</keyword>
<dbReference type="SUPFAM" id="SSF48403">
    <property type="entry name" value="Ankyrin repeat"/>
    <property type="match status" value="1"/>
</dbReference>
<evidence type="ECO:0000256" key="1">
    <source>
        <dbReference type="SAM" id="Coils"/>
    </source>
</evidence>
<dbReference type="InterPro" id="IPR002110">
    <property type="entry name" value="Ankyrin_rpt"/>
</dbReference>
<feature type="transmembrane region" description="Helical" evidence="3">
    <location>
        <begin position="560"/>
        <end position="578"/>
    </location>
</feature>
<name>A0AA38TLA9_9ASTR</name>
<comment type="caution">
    <text evidence="5">The sequence shown here is derived from an EMBL/GenBank/DDBJ whole genome shotgun (WGS) entry which is preliminary data.</text>
</comment>
<dbReference type="GO" id="GO:0016020">
    <property type="term" value="C:membrane"/>
    <property type="evidence" value="ECO:0007669"/>
    <property type="project" value="TreeGrafter"/>
</dbReference>
<evidence type="ECO:0000259" key="4">
    <source>
        <dbReference type="Pfam" id="PF13962"/>
    </source>
</evidence>
<dbReference type="Pfam" id="PF12796">
    <property type="entry name" value="Ank_2"/>
    <property type="match status" value="1"/>
</dbReference>
<feature type="coiled-coil region" evidence="1">
    <location>
        <begin position="81"/>
        <end position="108"/>
    </location>
</feature>
<accession>A0AA38TLA9</accession>
<protein>
    <recommendedName>
        <fullName evidence="4">PGG domain-containing protein</fullName>
    </recommendedName>
</protein>
<feature type="transmembrane region" description="Helical" evidence="3">
    <location>
        <begin position="590"/>
        <end position="619"/>
    </location>
</feature>
<dbReference type="Pfam" id="PF13962">
    <property type="entry name" value="PGG"/>
    <property type="match status" value="1"/>
</dbReference>
<dbReference type="PANTHER" id="PTHR24177">
    <property type="entry name" value="CASKIN"/>
    <property type="match status" value="1"/>
</dbReference>
<dbReference type="InterPro" id="IPR036770">
    <property type="entry name" value="Ankyrin_rpt-contain_sf"/>
</dbReference>
<organism evidence="5 6">
    <name type="scientific">Centaurea solstitialis</name>
    <name type="common">yellow star-thistle</name>
    <dbReference type="NCBI Taxonomy" id="347529"/>
    <lineage>
        <taxon>Eukaryota</taxon>
        <taxon>Viridiplantae</taxon>
        <taxon>Streptophyta</taxon>
        <taxon>Embryophyta</taxon>
        <taxon>Tracheophyta</taxon>
        <taxon>Spermatophyta</taxon>
        <taxon>Magnoliopsida</taxon>
        <taxon>eudicotyledons</taxon>
        <taxon>Gunneridae</taxon>
        <taxon>Pentapetalae</taxon>
        <taxon>asterids</taxon>
        <taxon>campanulids</taxon>
        <taxon>Asterales</taxon>
        <taxon>Asteraceae</taxon>
        <taxon>Carduoideae</taxon>
        <taxon>Cardueae</taxon>
        <taxon>Centaureinae</taxon>
        <taxon>Centaurea</taxon>
    </lineage>
</organism>
<dbReference type="InterPro" id="IPR026961">
    <property type="entry name" value="PGG_dom"/>
</dbReference>
<dbReference type="PANTHER" id="PTHR24177:SF475">
    <property type="entry name" value="ANKYRIN REPEAT-CONTAINING DOMAIN, PGG DOMAIN PROTEIN-RELATED"/>
    <property type="match status" value="1"/>
</dbReference>
<feature type="transmembrane region" description="Helical" evidence="3">
    <location>
        <begin position="639"/>
        <end position="665"/>
    </location>
</feature>
<evidence type="ECO:0000256" key="2">
    <source>
        <dbReference type="SAM" id="MobiDB-lite"/>
    </source>
</evidence>
<feature type="transmembrane region" description="Helical" evidence="3">
    <location>
        <begin position="671"/>
        <end position="700"/>
    </location>
</feature>
<keyword evidence="6" id="KW-1185">Reference proteome</keyword>
<dbReference type="Proteomes" id="UP001172457">
    <property type="component" value="Chromosome 3"/>
</dbReference>
<reference evidence="5" key="1">
    <citation type="submission" date="2023-03" db="EMBL/GenBank/DDBJ databases">
        <title>Chromosome-scale reference genome and RAD-based genetic map of yellow starthistle (Centaurea solstitialis) reveal putative structural variation and QTLs associated with invader traits.</title>
        <authorList>
            <person name="Reatini B."/>
            <person name="Cang F.A."/>
            <person name="Jiang Q."/>
            <person name="Mckibben M.T.W."/>
            <person name="Barker M.S."/>
            <person name="Rieseberg L.H."/>
            <person name="Dlugosch K.M."/>
        </authorList>
    </citation>
    <scope>NUCLEOTIDE SEQUENCE</scope>
    <source>
        <strain evidence="5">CAN-66</strain>
        <tissue evidence="5">Leaf</tissue>
    </source>
</reference>
<proteinExistence type="predicted"/>
<dbReference type="AlphaFoldDB" id="A0AA38TLA9"/>
<sequence length="734" mass="83223">MDQIVGSRFMGSSPTLAVWLTYYTERGIDSAKTTQQEAKKEPKDKNVSTEIETKGKGATSGEIETEVEHTISIRTQGEDTLSTYAKTKEEEEEMKEKNERNKKLHKATMEGNWRDAKYILRRHEGCLKEPINPDRNTVLHLAVEMGHDHFVKSLLDYLKNEQVKEVVEIKNLYGSTALHVAAIVGNRYAAELLVGKHKELLTIQDDEGQDPLLKAYSNMQFDTFTYLLKAANDKSKTKQAISQSPEEIKRGVDLLVNAISAKQYSTALELVETFPKFAVENVYVLMEIARTFPSGLNEWETFIYPFVDIYPIDLGNILSPIIFLVVTDRVPLIIFMWIRGMTRVLVSTVYFLLYMIHFPLWKVATRLVGGIMRIEKKKQEWEEAKKILKLVCDEVDKLESSGTRHLYYDGPTFEAASRNAYPVVNEILNRWPEAIKSKDKSGYDIIQLAVIHRSEKIYNRIYQIGEHKSHYRMIEDSSGNNILHLAGGLAPSHELNRRTGAALQLQRELQWREELKKVVLSTYITKENIFKETPDMVFSREHKDLVKEGQNWMKTTAESCSITAALIITIVFAAAITVPGGSNQEKGIPLFIQDIAFTIFAVSDAISLFTSSTSLLVFLSILTSRFAEQDFLVSLPKRLLIGLCSLFISTTAMMVAFSATLFVVFCDKKPWMLAPICVSACLPIVLFLTLQLPLIVDLYLSTYVPIFGKKSNSQLARLIGIDYIEDLFDKLGNS</sequence>